<dbReference type="Proteomes" id="UP000256727">
    <property type="component" value="Unassembled WGS sequence"/>
</dbReference>
<feature type="transmembrane region" description="Helical" evidence="2">
    <location>
        <begin position="262"/>
        <end position="282"/>
    </location>
</feature>
<feature type="transmembrane region" description="Helical" evidence="2">
    <location>
        <begin position="124"/>
        <end position="144"/>
    </location>
</feature>
<dbReference type="AlphaFoldDB" id="A0A3D9LFP7"/>
<feature type="region of interest" description="Disordered" evidence="1">
    <location>
        <begin position="1"/>
        <end position="28"/>
    </location>
</feature>
<feature type="transmembrane region" description="Helical" evidence="2">
    <location>
        <begin position="47"/>
        <end position="68"/>
    </location>
</feature>
<evidence type="ECO:0000313" key="5">
    <source>
        <dbReference type="Proteomes" id="UP000256727"/>
    </source>
</evidence>
<keyword evidence="2" id="KW-1133">Transmembrane helix</keyword>
<dbReference type="SMART" id="SM00014">
    <property type="entry name" value="acidPPc"/>
    <property type="match status" value="1"/>
</dbReference>
<proteinExistence type="predicted"/>
<reference evidence="4 5" key="1">
    <citation type="submission" date="2018-07" db="EMBL/GenBank/DDBJ databases">
        <title>Sequencing the genomes of 1000 actinobacteria strains.</title>
        <authorList>
            <person name="Klenk H.-P."/>
        </authorList>
    </citation>
    <scope>NUCLEOTIDE SEQUENCE [LARGE SCALE GENOMIC DNA]</scope>
    <source>
        <strain evidence="4 5">DSM 14442</strain>
    </source>
</reference>
<comment type="caution">
    <text evidence="4">The sequence shown here is derived from an EMBL/GenBank/DDBJ whole genome shotgun (WGS) entry which is preliminary data.</text>
</comment>
<evidence type="ECO:0000256" key="2">
    <source>
        <dbReference type="SAM" id="Phobius"/>
    </source>
</evidence>
<evidence type="ECO:0000313" key="4">
    <source>
        <dbReference type="EMBL" id="REE03963.1"/>
    </source>
</evidence>
<dbReference type="Pfam" id="PF01569">
    <property type="entry name" value="PAP2"/>
    <property type="match status" value="1"/>
</dbReference>
<evidence type="ECO:0000256" key="1">
    <source>
        <dbReference type="SAM" id="MobiDB-lite"/>
    </source>
</evidence>
<feature type="domain" description="Phosphatidic acid phosphatase type 2/haloperoxidase" evidence="3">
    <location>
        <begin position="127"/>
        <end position="234"/>
    </location>
</feature>
<accession>A0A3D9LFP7</accession>
<feature type="transmembrane region" description="Helical" evidence="2">
    <location>
        <begin position="220"/>
        <end position="241"/>
    </location>
</feature>
<feature type="compositionally biased region" description="Low complexity" evidence="1">
    <location>
        <begin position="1"/>
        <end position="13"/>
    </location>
</feature>
<feature type="transmembrane region" description="Helical" evidence="2">
    <location>
        <begin position="192"/>
        <end position="214"/>
    </location>
</feature>
<dbReference type="SUPFAM" id="SSF48317">
    <property type="entry name" value="Acid phosphatase/Vanadium-dependent haloperoxidase"/>
    <property type="match status" value="1"/>
</dbReference>
<dbReference type="EMBL" id="QREH01000001">
    <property type="protein sequence ID" value="REE03963.1"/>
    <property type="molecule type" value="Genomic_DNA"/>
</dbReference>
<keyword evidence="5" id="KW-1185">Reference proteome</keyword>
<gene>
    <name evidence="4" type="ORF">C8E99_1787</name>
</gene>
<dbReference type="Gene3D" id="1.20.144.10">
    <property type="entry name" value="Phosphatidic acid phosphatase type 2/haloperoxidase"/>
    <property type="match status" value="1"/>
</dbReference>
<name>A0A3D9LFP7_9MICC</name>
<protein>
    <submittedName>
        <fullName evidence="4">PAP2 superfamily protein</fullName>
    </submittedName>
</protein>
<sequence>MACMSPAVSAPAGAGTGPGRRVRAASATGSTGATRATVLLRPARSTWAWVLAAAVTAALLLLVFRVLVTTQTGQLAEFMALEAATHRLEGLRGSTLTVLNRLPEIVGVAGVGVFLVLTVYRRRWFASLVAAMAFGAANLTTQLLKNWVLVRPDLDNGVPYYTGNSLPSGHTTFAAAAVVAVFLMVAPRWRPLTAAVGAVFATAVGAGTFIETWHRPADMVAAYLVAAFWGLVAGYVILRTGPDWNIRGTRTARHPHPGGHPLWDVALWVTGGAMLLGAWWGFESAGGTAALTAEPDWYSGWHFLYGVLFATGPGLLVFAALSGFFRWQSGRRRLAAPRD</sequence>
<dbReference type="InterPro" id="IPR000326">
    <property type="entry name" value="PAP2/HPO"/>
</dbReference>
<organism evidence="4 5">
    <name type="scientific">Citricoccus muralis</name>
    <dbReference type="NCBI Taxonomy" id="169134"/>
    <lineage>
        <taxon>Bacteria</taxon>
        <taxon>Bacillati</taxon>
        <taxon>Actinomycetota</taxon>
        <taxon>Actinomycetes</taxon>
        <taxon>Micrococcales</taxon>
        <taxon>Micrococcaceae</taxon>
        <taxon>Citricoccus</taxon>
    </lineage>
</organism>
<keyword evidence="2" id="KW-0812">Transmembrane</keyword>
<dbReference type="InterPro" id="IPR036938">
    <property type="entry name" value="PAP2/HPO_sf"/>
</dbReference>
<keyword evidence="2" id="KW-0472">Membrane</keyword>
<feature type="transmembrane region" description="Helical" evidence="2">
    <location>
        <begin position="98"/>
        <end position="117"/>
    </location>
</feature>
<feature type="transmembrane region" description="Helical" evidence="2">
    <location>
        <begin position="164"/>
        <end position="185"/>
    </location>
</feature>
<feature type="transmembrane region" description="Helical" evidence="2">
    <location>
        <begin position="302"/>
        <end position="325"/>
    </location>
</feature>
<evidence type="ECO:0000259" key="3">
    <source>
        <dbReference type="SMART" id="SM00014"/>
    </source>
</evidence>